<keyword evidence="1" id="KW-1133">Transmembrane helix</keyword>
<feature type="transmembrane region" description="Helical" evidence="1">
    <location>
        <begin position="43"/>
        <end position="64"/>
    </location>
</feature>
<feature type="transmembrane region" description="Helical" evidence="1">
    <location>
        <begin position="20"/>
        <end position="37"/>
    </location>
</feature>
<organism evidence="2 3">
    <name type="scientific">Acidithiobacillus marinus</name>
    <dbReference type="NCBI Taxonomy" id="187490"/>
    <lineage>
        <taxon>Bacteria</taxon>
        <taxon>Pseudomonadati</taxon>
        <taxon>Pseudomonadota</taxon>
        <taxon>Acidithiobacillia</taxon>
        <taxon>Acidithiobacillales</taxon>
        <taxon>Acidithiobacillaceae</taxon>
        <taxon>Acidithiobacillus</taxon>
    </lineage>
</organism>
<dbReference type="InParanoid" id="A0A2I1DPE5"/>
<evidence type="ECO:0000313" key="3">
    <source>
        <dbReference type="Proteomes" id="UP000234329"/>
    </source>
</evidence>
<keyword evidence="3" id="KW-1185">Reference proteome</keyword>
<evidence type="ECO:0000256" key="1">
    <source>
        <dbReference type="SAM" id="Phobius"/>
    </source>
</evidence>
<dbReference type="RefSeq" id="WP_101536878.1">
    <property type="nucleotide sequence ID" value="NZ_MXAV01000007.1"/>
</dbReference>
<accession>A0A2I1DPE5</accession>
<dbReference type="AlphaFoldDB" id="A0A2I1DPE5"/>
<reference evidence="2 3" key="1">
    <citation type="submission" date="2017-03" db="EMBL/GenBank/DDBJ databases">
        <title>Draft genime sequence of the acidophilic sulfur-oxidizing bacterium Acidithiobacillus sp. SH, isolated from seawater.</title>
        <authorList>
            <person name="Sharmin S."/>
            <person name="Tokuhisa M."/>
            <person name="Kanao T."/>
            <person name="Kamimura K."/>
        </authorList>
    </citation>
    <scope>NUCLEOTIDE SEQUENCE [LARGE SCALE GENOMIC DNA]</scope>
    <source>
        <strain evidence="2 3">SH</strain>
    </source>
</reference>
<dbReference type="EMBL" id="MXAV01000007">
    <property type="protein sequence ID" value="PKY11737.1"/>
    <property type="molecule type" value="Genomic_DNA"/>
</dbReference>
<gene>
    <name evidence="2" type="ORF">B1757_02805</name>
</gene>
<proteinExistence type="predicted"/>
<dbReference type="Proteomes" id="UP000234329">
    <property type="component" value="Unassembled WGS sequence"/>
</dbReference>
<protein>
    <submittedName>
        <fullName evidence="2">Uncharacterized protein</fullName>
    </submittedName>
</protein>
<comment type="caution">
    <text evidence="2">The sequence shown here is derived from an EMBL/GenBank/DDBJ whole genome shotgun (WGS) entry which is preliminary data.</text>
</comment>
<evidence type="ECO:0000313" key="2">
    <source>
        <dbReference type="EMBL" id="PKY11737.1"/>
    </source>
</evidence>
<sequence length="68" mass="7596">MNFTFNHRLRNDIIRTFNVLAYAGGTTQLGAVAYNLWVHDKGMAGFLAAIGYILVCKSVVWLIMACED</sequence>
<name>A0A2I1DPE5_9PROT</name>
<keyword evidence="1" id="KW-0472">Membrane</keyword>
<dbReference type="OrthoDB" id="9902549at2"/>
<keyword evidence="1" id="KW-0812">Transmembrane</keyword>